<dbReference type="EMBL" id="FNZK01000014">
    <property type="protein sequence ID" value="SEJ71305.1"/>
    <property type="molecule type" value="Genomic_DNA"/>
</dbReference>
<feature type="chain" id="PRO_5011542179" evidence="1">
    <location>
        <begin position="23"/>
        <end position="156"/>
    </location>
</feature>
<reference evidence="2 3" key="1">
    <citation type="submission" date="2016-10" db="EMBL/GenBank/DDBJ databases">
        <authorList>
            <person name="de Groot N.N."/>
        </authorList>
    </citation>
    <scope>NUCLEOTIDE SEQUENCE [LARGE SCALE GENOMIC DNA]</scope>
    <source>
        <strain evidence="2 3">DSM 2179</strain>
    </source>
</reference>
<proteinExistence type="predicted"/>
<gene>
    <name evidence="2" type="ORF">SAMN05660742_11499</name>
</gene>
<protein>
    <submittedName>
        <fullName evidence="2">Uncharacterized protein</fullName>
    </submittedName>
</protein>
<evidence type="ECO:0000313" key="2">
    <source>
        <dbReference type="EMBL" id="SEJ71305.1"/>
    </source>
</evidence>
<evidence type="ECO:0000256" key="1">
    <source>
        <dbReference type="SAM" id="SignalP"/>
    </source>
</evidence>
<sequence>MRKIAVAIMGIVMMMVASVAFAYPGHLNGDANYILCDGHMGGAYYVDRSSLVVEEYKPPVYIIAVNVVSVPDADRGKTKISNVKTYHFMYRYDQRNMYVPMEDPNSDLDWRYLNPSGTYAETGVAMPAGEIAFYLAYNMRFYGEKGDFKDSFYDRI</sequence>
<keyword evidence="1" id="KW-0732">Signal</keyword>
<feature type="signal peptide" evidence="1">
    <location>
        <begin position="1"/>
        <end position="22"/>
    </location>
</feature>
<dbReference type="AlphaFoldDB" id="A0A1H7BD17"/>
<keyword evidence="3" id="KW-1185">Reference proteome</keyword>
<name>A0A1H7BD17_9FIRM</name>
<accession>A0A1H7BD17</accession>
<dbReference type="RefSeq" id="WP_091832913.1">
    <property type="nucleotide sequence ID" value="NZ_FNZK01000014.1"/>
</dbReference>
<organism evidence="2 3">
    <name type="scientific">Propionispira arboris</name>
    <dbReference type="NCBI Taxonomy" id="84035"/>
    <lineage>
        <taxon>Bacteria</taxon>
        <taxon>Bacillati</taxon>
        <taxon>Bacillota</taxon>
        <taxon>Negativicutes</taxon>
        <taxon>Selenomonadales</taxon>
        <taxon>Selenomonadaceae</taxon>
        <taxon>Propionispira</taxon>
    </lineage>
</organism>
<evidence type="ECO:0000313" key="3">
    <source>
        <dbReference type="Proteomes" id="UP000199662"/>
    </source>
</evidence>
<dbReference type="Proteomes" id="UP000199662">
    <property type="component" value="Unassembled WGS sequence"/>
</dbReference>